<gene>
    <name evidence="3" type="ORF">P154DRAFT_578596</name>
</gene>
<feature type="region of interest" description="Disordered" evidence="2">
    <location>
        <begin position="296"/>
        <end position="319"/>
    </location>
</feature>
<dbReference type="Proteomes" id="UP000799779">
    <property type="component" value="Unassembled WGS sequence"/>
</dbReference>
<keyword evidence="4" id="KW-1185">Reference proteome</keyword>
<organism evidence="3 4">
    <name type="scientific">Amniculicola lignicola CBS 123094</name>
    <dbReference type="NCBI Taxonomy" id="1392246"/>
    <lineage>
        <taxon>Eukaryota</taxon>
        <taxon>Fungi</taxon>
        <taxon>Dikarya</taxon>
        <taxon>Ascomycota</taxon>
        <taxon>Pezizomycotina</taxon>
        <taxon>Dothideomycetes</taxon>
        <taxon>Pleosporomycetidae</taxon>
        <taxon>Pleosporales</taxon>
        <taxon>Amniculicolaceae</taxon>
        <taxon>Amniculicola</taxon>
    </lineage>
</organism>
<evidence type="ECO:0000256" key="2">
    <source>
        <dbReference type="SAM" id="MobiDB-lite"/>
    </source>
</evidence>
<evidence type="ECO:0000256" key="1">
    <source>
        <dbReference type="SAM" id="Coils"/>
    </source>
</evidence>
<name>A0A6A5W968_9PLEO</name>
<evidence type="ECO:0000313" key="3">
    <source>
        <dbReference type="EMBL" id="KAF1997678.1"/>
    </source>
</evidence>
<feature type="coiled-coil region" evidence="1">
    <location>
        <begin position="244"/>
        <end position="278"/>
    </location>
</feature>
<feature type="compositionally biased region" description="Low complexity" evidence="2">
    <location>
        <begin position="298"/>
        <end position="313"/>
    </location>
</feature>
<keyword evidence="1" id="KW-0175">Coiled coil</keyword>
<proteinExistence type="predicted"/>
<accession>A0A6A5W968</accession>
<feature type="coiled-coil region" evidence="1">
    <location>
        <begin position="368"/>
        <end position="395"/>
    </location>
</feature>
<dbReference type="Gene3D" id="1.10.287.1490">
    <property type="match status" value="1"/>
</dbReference>
<sequence>MAASPTINTMLTFAFIEPDSMVPPVSICHETHPKTISHTPSNGSWLQRRFRKTASVASTTSVKSYEDVTMENALNKELVQMLSSQLANLEEKARELTDENESLKSKLLAQAAERDEGIKNETERATAISSCIKTLETQLEDAMSKFDVLAEDLEFEQQTNGDLQEQIVAYRDKFSQKDAEVVDLNVRLSDAKKTTEDLQRQLDSCAAFYSKKDMDFMKAMARLGSAETLNENLQHKLAAYVDKFAEKDVECQEAKVLLESAEKELAGYQSQITSHERTLKEQISQKQCEVCESKVEVSESMSDTTTPSSSISDSDSDSDRESLRLDFEIQLAIRTAELEQEFGERNAVMEAQIREQNALFDKINHDQVTELRSQLEAATSKLQSKEMEVAQLKAGKKELWLRNAELLLKVGEEKQWTPRRPLMLI</sequence>
<feature type="coiled-coil region" evidence="1">
    <location>
        <begin position="72"/>
        <end position="201"/>
    </location>
</feature>
<dbReference type="EMBL" id="ML977610">
    <property type="protein sequence ID" value="KAF1997678.1"/>
    <property type="molecule type" value="Genomic_DNA"/>
</dbReference>
<protein>
    <submittedName>
        <fullName evidence="3">Uncharacterized protein</fullName>
    </submittedName>
</protein>
<reference evidence="3" key="1">
    <citation type="journal article" date="2020" name="Stud. Mycol.">
        <title>101 Dothideomycetes genomes: a test case for predicting lifestyles and emergence of pathogens.</title>
        <authorList>
            <person name="Haridas S."/>
            <person name="Albert R."/>
            <person name="Binder M."/>
            <person name="Bloem J."/>
            <person name="Labutti K."/>
            <person name="Salamov A."/>
            <person name="Andreopoulos B."/>
            <person name="Baker S."/>
            <person name="Barry K."/>
            <person name="Bills G."/>
            <person name="Bluhm B."/>
            <person name="Cannon C."/>
            <person name="Castanera R."/>
            <person name="Culley D."/>
            <person name="Daum C."/>
            <person name="Ezra D."/>
            <person name="Gonzalez J."/>
            <person name="Henrissat B."/>
            <person name="Kuo A."/>
            <person name="Liang C."/>
            <person name="Lipzen A."/>
            <person name="Lutzoni F."/>
            <person name="Magnuson J."/>
            <person name="Mondo S."/>
            <person name="Nolan M."/>
            <person name="Ohm R."/>
            <person name="Pangilinan J."/>
            <person name="Park H.-J."/>
            <person name="Ramirez L."/>
            <person name="Alfaro M."/>
            <person name="Sun H."/>
            <person name="Tritt A."/>
            <person name="Yoshinaga Y."/>
            <person name="Zwiers L.-H."/>
            <person name="Turgeon B."/>
            <person name="Goodwin S."/>
            <person name="Spatafora J."/>
            <person name="Crous P."/>
            <person name="Grigoriev I."/>
        </authorList>
    </citation>
    <scope>NUCLEOTIDE SEQUENCE</scope>
    <source>
        <strain evidence="3">CBS 123094</strain>
    </source>
</reference>
<evidence type="ECO:0000313" key="4">
    <source>
        <dbReference type="Proteomes" id="UP000799779"/>
    </source>
</evidence>
<dbReference type="AlphaFoldDB" id="A0A6A5W968"/>